<keyword evidence="1" id="KW-0677">Repeat</keyword>
<protein>
    <recommendedName>
        <fullName evidence="2">NACHT domain-containing protein</fullName>
    </recommendedName>
</protein>
<dbReference type="STRING" id="39966.A0A369JVW9"/>
<comment type="caution">
    <text evidence="3">The sequence shown here is derived from an EMBL/GenBank/DDBJ whole genome shotgun (WGS) entry which is preliminary data.</text>
</comment>
<dbReference type="Gene3D" id="3.40.50.300">
    <property type="entry name" value="P-loop containing nucleotide triphosphate hydrolases"/>
    <property type="match status" value="1"/>
</dbReference>
<dbReference type="InterPro" id="IPR027417">
    <property type="entry name" value="P-loop_NTPase"/>
</dbReference>
<accession>A0A369JVW9</accession>
<evidence type="ECO:0000256" key="1">
    <source>
        <dbReference type="ARBA" id="ARBA00022737"/>
    </source>
</evidence>
<dbReference type="AlphaFoldDB" id="A0A369JVW9"/>
<dbReference type="PANTHER" id="PTHR10039">
    <property type="entry name" value="AMELOGENIN"/>
    <property type="match status" value="1"/>
</dbReference>
<sequence>MLAHAFSTWLAFDDERPLSYDRHLYSFRTATASFMAFSQSYDFQIHDSTFNDIHGDMNVYRSRGDMVIHQTETGLQMLMREASTGAAHDSLERHPPPRCHRGTRTKLLNKIHGCIQDAAETKSESIIWLHGPAGSGKSAIAQTIAESCDESRQLAASFFFSSGRPHRDTIKYLFTTIAFQLAMSTPDRRRKINKVVVDDPSIIHKAPSIQLNKLIIEPLQNEGWDDHFPFLVVIDGLDECRGNVDQSQILSYIFHLNESCRLPLRFLIASRPEPHIASAFRTQNIYTAISLYGDFEALQDIRAYLWDGFRKIQDSEKHADTMNAISKPWPDFKTVSLLVDRSGGYFIYASTILRYIDEEHFSPLDRLAEVLEHSSSAPFAELDKLYLQILSVSRDPMVLKHILWYNFSGKCYSDFAGPVVEAIFQLRPGACLLALRGLHSLFRVDTTFEGNSRKIRTVRAFHASLYDFLFDPERAGNFFIDMEKNTIDFLREGLHVFTKWTSAGKNISSDDRIYVFKDWASNLYRLEQIGTDTILEDLRLADAGAWMPLIEDSAYWEKDTSSLFDLFCQIVWWFRRVHPYPEDLVEQYRSLCASAYYICAHGD</sequence>
<dbReference type="InterPro" id="IPR056884">
    <property type="entry name" value="NPHP3-like_N"/>
</dbReference>
<gene>
    <name evidence="3" type="ORF">Hypma_008315</name>
</gene>
<dbReference type="SUPFAM" id="SSF52540">
    <property type="entry name" value="P-loop containing nucleoside triphosphate hydrolases"/>
    <property type="match status" value="1"/>
</dbReference>
<dbReference type="Proteomes" id="UP000076154">
    <property type="component" value="Unassembled WGS sequence"/>
</dbReference>
<dbReference type="PROSITE" id="PS50837">
    <property type="entry name" value="NACHT"/>
    <property type="match status" value="1"/>
</dbReference>
<dbReference type="InterPro" id="IPR007111">
    <property type="entry name" value="NACHT_NTPase"/>
</dbReference>
<name>A0A369JVW9_HYPMA</name>
<evidence type="ECO:0000313" key="4">
    <source>
        <dbReference type="Proteomes" id="UP000076154"/>
    </source>
</evidence>
<dbReference type="Pfam" id="PF24883">
    <property type="entry name" value="NPHP3_N"/>
    <property type="match status" value="1"/>
</dbReference>
<organism evidence="3 4">
    <name type="scientific">Hypsizygus marmoreus</name>
    <name type="common">White beech mushroom</name>
    <name type="synonym">Agaricus marmoreus</name>
    <dbReference type="NCBI Taxonomy" id="39966"/>
    <lineage>
        <taxon>Eukaryota</taxon>
        <taxon>Fungi</taxon>
        <taxon>Dikarya</taxon>
        <taxon>Basidiomycota</taxon>
        <taxon>Agaricomycotina</taxon>
        <taxon>Agaricomycetes</taxon>
        <taxon>Agaricomycetidae</taxon>
        <taxon>Agaricales</taxon>
        <taxon>Tricholomatineae</taxon>
        <taxon>Lyophyllaceae</taxon>
        <taxon>Hypsizygus</taxon>
    </lineage>
</organism>
<feature type="domain" description="NACHT" evidence="2">
    <location>
        <begin position="125"/>
        <end position="272"/>
    </location>
</feature>
<dbReference type="InParanoid" id="A0A369JVW9"/>
<dbReference type="OrthoDB" id="3014077at2759"/>
<evidence type="ECO:0000313" key="3">
    <source>
        <dbReference type="EMBL" id="RDB24515.1"/>
    </source>
</evidence>
<dbReference type="EMBL" id="LUEZ02000043">
    <property type="protein sequence ID" value="RDB24515.1"/>
    <property type="molecule type" value="Genomic_DNA"/>
</dbReference>
<evidence type="ECO:0000259" key="2">
    <source>
        <dbReference type="PROSITE" id="PS50837"/>
    </source>
</evidence>
<keyword evidence="4" id="KW-1185">Reference proteome</keyword>
<reference evidence="3" key="1">
    <citation type="submission" date="2018-04" db="EMBL/GenBank/DDBJ databases">
        <title>Whole genome sequencing of Hypsizygus marmoreus.</title>
        <authorList>
            <person name="Choi I.-G."/>
            <person name="Min B."/>
            <person name="Kim J.-G."/>
            <person name="Kim S."/>
            <person name="Oh Y.-L."/>
            <person name="Kong W.-S."/>
            <person name="Park H."/>
            <person name="Jeong J."/>
            <person name="Song E.-S."/>
        </authorList>
    </citation>
    <scope>NUCLEOTIDE SEQUENCE [LARGE SCALE GENOMIC DNA]</scope>
    <source>
        <strain evidence="3">51987-8</strain>
    </source>
</reference>
<dbReference type="PANTHER" id="PTHR10039:SF16">
    <property type="entry name" value="GPI INOSITOL-DEACYLASE"/>
    <property type="match status" value="1"/>
</dbReference>
<proteinExistence type="predicted"/>